<keyword evidence="1" id="KW-0732">Signal</keyword>
<evidence type="ECO:0000313" key="2">
    <source>
        <dbReference type="EMBL" id="QNI31734.1"/>
    </source>
</evidence>
<evidence type="ECO:0000256" key="1">
    <source>
        <dbReference type="SAM" id="SignalP"/>
    </source>
</evidence>
<dbReference type="RefSeq" id="WP_186742625.1">
    <property type="nucleotide sequence ID" value="NZ_CP060394.1"/>
</dbReference>
<name>A0A7G8BGR4_9BACT</name>
<dbReference type="Proteomes" id="UP000515312">
    <property type="component" value="Chromosome"/>
</dbReference>
<dbReference type="AlphaFoldDB" id="A0A7G8BGR4"/>
<feature type="signal peptide" evidence="1">
    <location>
        <begin position="1"/>
        <end position="25"/>
    </location>
</feature>
<proteinExistence type="predicted"/>
<sequence length="320" mass="34671">MPRFTTKKVFLIASLLPLIASVSFAVSTDRKLLSMIPPGAQSVAGITAPSSPGGHGNFVVLTHNSATDFNDFLALTGADSTRDIHQVVFVAIADKKGELSEHSLLANGHFDQQGIYKSAAAGGATVGRYRSISILAVPPFARERRDFDEVRSLAILDSKILLFGSIDSVRQEIDRNLDGSEEDPSIVERLNHLRRDDETWCLIDAPVNNKEIQDVLIRLDPALGRLVENGGTFQFGIHYSGHVEFEYEVTASSNLDSEAISDSLTTSLVETGTKGSLLLPHPYIAEGGHTVRAAVKISRRRYDAWLAEISAPGAPLGTHQ</sequence>
<feature type="chain" id="PRO_5028926237" evidence="1">
    <location>
        <begin position="26"/>
        <end position="320"/>
    </location>
</feature>
<keyword evidence="3" id="KW-1185">Reference proteome</keyword>
<dbReference type="KEGG" id="adin:H7849_22225"/>
<organism evidence="2 3">
    <name type="scientific">Alloacidobacterium dinghuense</name>
    <dbReference type="NCBI Taxonomy" id="2763107"/>
    <lineage>
        <taxon>Bacteria</taxon>
        <taxon>Pseudomonadati</taxon>
        <taxon>Acidobacteriota</taxon>
        <taxon>Terriglobia</taxon>
        <taxon>Terriglobales</taxon>
        <taxon>Acidobacteriaceae</taxon>
        <taxon>Alloacidobacterium</taxon>
    </lineage>
</organism>
<reference evidence="2 3" key="1">
    <citation type="submission" date="2020-08" db="EMBL/GenBank/DDBJ databases">
        <title>Edaphobacter telluris sp. nov. and Acidobacterium dinghuensis sp. nov., two acidobacteria isolated from forest soil.</title>
        <authorList>
            <person name="Fu J."/>
            <person name="Qiu L."/>
        </authorList>
    </citation>
    <scope>NUCLEOTIDE SEQUENCE [LARGE SCALE GENOMIC DNA]</scope>
    <source>
        <strain evidence="2">4Y35</strain>
    </source>
</reference>
<dbReference type="EMBL" id="CP060394">
    <property type="protein sequence ID" value="QNI31734.1"/>
    <property type="molecule type" value="Genomic_DNA"/>
</dbReference>
<accession>A0A7G8BGR4</accession>
<gene>
    <name evidence="2" type="ORF">H7849_22225</name>
</gene>
<evidence type="ECO:0000313" key="3">
    <source>
        <dbReference type="Proteomes" id="UP000515312"/>
    </source>
</evidence>
<protein>
    <submittedName>
        <fullName evidence="2">Uncharacterized protein</fullName>
    </submittedName>
</protein>